<dbReference type="EMBL" id="JAAAHY010000113">
    <property type="protein sequence ID" value="KAF9966949.1"/>
    <property type="molecule type" value="Genomic_DNA"/>
</dbReference>
<dbReference type="Proteomes" id="UP000738359">
    <property type="component" value="Unassembled WGS sequence"/>
</dbReference>
<protein>
    <submittedName>
        <fullName evidence="2">Uncharacterized protein</fullName>
    </submittedName>
</protein>
<proteinExistence type="predicted"/>
<evidence type="ECO:0000256" key="1">
    <source>
        <dbReference type="SAM" id="SignalP"/>
    </source>
</evidence>
<keyword evidence="1" id="KW-0732">Signal</keyword>
<reference evidence="2" key="1">
    <citation type="journal article" date="2020" name="Fungal Divers.">
        <title>Resolving the Mortierellaceae phylogeny through synthesis of multi-gene phylogenetics and phylogenomics.</title>
        <authorList>
            <person name="Vandepol N."/>
            <person name="Liber J."/>
            <person name="Desiro A."/>
            <person name="Na H."/>
            <person name="Kennedy M."/>
            <person name="Barry K."/>
            <person name="Grigoriev I.V."/>
            <person name="Miller A.N."/>
            <person name="O'Donnell K."/>
            <person name="Stajich J.E."/>
            <person name="Bonito G."/>
        </authorList>
    </citation>
    <scope>NUCLEOTIDE SEQUENCE</scope>
    <source>
        <strain evidence="2">CK1249</strain>
    </source>
</reference>
<evidence type="ECO:0000313" key="2">
    <source>
        <dbReference type="EMBL" id="KAF9966949.1"/>
    </source>
</evidence>
<name>A0A9P6M610_MORAP</name>
<comment type="caution">
    <text evidence="2">The sequence shown here is derived from an EMBL/GenBank/DDBJ whole genome shotgun (WGS) entry which is preliminary data.</text>
</comment>
<evidence type="ECO:0000313" key="3">
    <source>
        <dbReference type="Proteomes" id="UP000738359"/>
    </source>
</evidence>
<feature type="chain" id="PRO_5040422032" evidence="1">
    <location>
        <begin position="21"/>
        <end position="82"/>
    </location>
</feature>
<sequence>MRFSAITMLVVLAAAAVTEAGRQCQNYASGCKACVCNEWVDTSKCCFGEFNGSNGNCEGIKQANTNKFQACCNNKGGFGRCW</sequence>
<organism evidence="2 3">
    <name type="scientific">Mortierella alpina</name>
    <name type="common">Oleaginous fungus</name>
    <name type="synonym">Mortierella renispora</name>
    <dbReference type="NCBI Taxonomy" id="64518"/>
    <lineage>
        <taxon>Eukaryota</taxon>
        <taxon>Fungi</taxon>
        <taxon>Fungi incertae sedis</taxon>
        <taxon>Mucoromycota</taxon>
        <taxon>Mortierellomycotina</taxon>
        <taxon>Mortierellomycetes</taxon>
        <taxon>Mortierellales</taxon>
        <taxon>Mortierellaceae</taxon>
        <taxon>Mortierella</taxon>
    </lineage>
</organism>
<gene>
    <name evidence="2" type="ORF">BGZ70_000638</name>
</gene>
<keyword evidence="3" id="KW-1185">Reference proteome</keyword>
<dbReference type="OrthoDB" id="2335437at2759"/>
<accession>A0A9P6M610</accession>
<feature type="signal peptide" evidence="1">
    <location>
        <begin position="1"/>
        <end position="20"/>
    </location>
</feature>
<dbReference type="AlphaFoldDB" id="A0A9P6M610"/>